<evidence type="ECO:0000256" key="8">
    <source>
        <dbReference type="SAM" id="Phobius"/>
    </source>
</evidence>
<accession>A0ABP0BXJ0</accession>
<feature type="transmembrane region" description="Helical" evidence="8">
    <location>
        <begin position="421"/>
        <end position="443"/>
    </location>
</feature>
<dbReference type="EMBL" id="CAWUHC010000047">
    <property type="protein sequence ID" value="CAK7224177.1"/>
    <property type="molecule type" value="Genomic_DNA"/>
</dbReference>
<evidence type="ECO:0000256" key="3">
    <source>
        <dbReference type="ARBA" id="ARBA00022448"/>
    </source>
</evidence>
<keyword evidence="5 8" id="KW-1133">Transmembrane helix</keyword>
<dbReference type="InterPro" id="IPR036259">
    <property type="entry name" value="MFS_trans_sf"/>
</dbReference>
<feature type="transmembrane region" description="Helical" evidence="8">
    <location>
        <begin position="78"/>
        <end position="97"/>
    </location>
</feature>
<comment type="similarity">
    <text evidence="2 7">Belongs to the major facilitator superfamily. Sugar transporter (TC 2.A.1.1) family.</text>
</comment>
<evidence type="ECO:0000256" key="2">
    <source>
        <dbReference type="ARBA" id="ARBA00010992"/>
    </source>
</evidence>
<feature type="transmembrane region" description="Helical" evidence="8">
    <location>
        <begin position="385"/>
        <end position="409"/>
    </location>
</feature>
<feature type="transmembrane region" description="Helical" evidence="8">
    <location>
        <begin position="104"/>
        <end position="124"/>
    </location>
</feature>
<comment type="caution">
    <text evidence="10">The sequence shown here is derived from an EMBL/GenBank/DDBJ whole genome shotgun (WGS) entry which is preliminary data.</text>
</comment>
<comment type="subcellular location">
    <subcellularLocation>
        <location evidence="1">Membrane</location>
        <topology evidence="1">Multi-pass membrane protein</topology>
    </subcellularLocation>
</comment>
<dbReference type="InterPro" id="IPR005828">
    <property type="entry name" value="MFS_sugar_transport-like"/>
</dbReference>
<feature type="transmembrane region" description="Helical" evidence="8">
    <location>
        <begin position="286"/>
        <end position="308"/>
    </location>
</feature>
<keyword evidence="3 7" id="KW-0813">Transport</keyword>
<dbReference type="NCBIfam" id="TIGR00879">
    <property type="entry name" value="SP"/>
    <property type="match status" value="1"/>
</dbReference>
<evidence type="ECO:0000259" key="9">
    <source>
        <dbReference type="PROSITE" id="PS50850"/>
    </source>
</evidence>
<evidence type="ECO:0000256" key="6">
    <source>
        <dbReference type="ARBA" id="ARBA00023136"/>
    </source>
</evidence>
<feature type="transmembrane region" description="Helical" evidence="8">
    <location>
        <begin position="192"/>
        <end position="215"/>
    </location>
</feature>
<dbReference type="PANTHER" id="PTHR48022:SF68">
    <property type="entry name" value="MAJOR FACILITATOR SUPERFAMILY (MFS) PROFILE DOMAIN-CONTAINING PROTEIN-RELATED"/>
    <property type="match status" value="1"/>
</dbReference>
<dbReference type="PANTHER" id="PTHR48022">
    <property type="entry name" value="PLASTIDIC GLUCOSE TRANSPORTER 4"/>
    <property type="match status" value="1"/>
</dbReference>
<evidence type="ECO:0000313" key="11">
    <source>
        <dbReference type="Proteomes" id="UP001642406"/>
    </source>
</evidence>
<dbReference type="Gene3D" id="1.20.1250.20">
    <property type="entry name" value="MFS general substrate transporter like domains"/>
    <property type="match status" value="1"/>
</dbReference>
<feature type="transmembrane region" description="Helical" evidence="8">
    <location>
        <begin position="449"/>
        <end position="470"/>
    </location>
</feature>
<dbReference type="SUPFAM" id="SSF103473">
    <property type="entry name" value="MFS general substrate transporter"/>
    <property type="match status" value="1"/>
</dbReference>
<keyword evidence="11" id="KW-1185">Reference proteome</keyword>
<gene>
    <name evidence="10" type="ORF">SBRCBS47491_005460</name>
</gene>
<feature type="transmembrane region" description="Helical" evidence="8">
    <location>
        <begin position="12"/>
        <end position="31"/>
    </location>
</feature>
<protein>
    <recommendedName>
        <fullName evidence="9">Major facilitator superfamily (MFS) profile domain-containing protein</fullName>
    </recommendedName>
</protein>
<evidence type="ECO:0000256" key="5">
    <source>
        <dbReference type="ARBA" id="ARBA00022989"/>
    </source>
</evidence>
<evidence type="ECO:0000256" key="4">
    <source>
        <dbReference type="ARBA" id="ARBA00022692"/>
    </source>
</evidence>
<dbReference type="Proteomes" id="UP001642406">
    <property type="component" value="Unassembled WGS sequence"/>
</dbReference>
<dbReference type="PRINTS" id="PR00171">
    <property type="entry name" value="SUGRTRNSPORT"/>
</dbReference>
<dbReference type="Pfam" id="PF00083">
    <property type="entry name" value="Sugar_tr"/>
    <property type="match status" value="1"/>
</dbReference>
<organism evidence="10 11">
    <name type="scientific">Sporothrix bragantina</name>
    <dbReference type="NCBI Taxonomy" id="671064"/>
    <lineage>
        <taxon>Eukaryota</taxon>
        <taxon>Fungi</taxon>
        <taxon>Dikarya</taxon>
        <taxon>Ascomycota</taxon>
        <taxon>Pezizomycotina</taxon>
        <taxon>Sordariomycetes</taxon>
        <taxon>Sordariomycetidae</taxon>
        <taxon>Ophiostomatales</taxon>
        <taxon>Ophiostomataceae</taxon>
        <taxon>Sporothrix</taxon>
    </lineage>
</organism>
<evidence type="ECO:0000256" key="7">
    <source>
        <dbReference type="RuleBase" id="RU003346"/>
    </source>
</evidence>
<reference evidence="10 11" key="1">
    <citation type="submission" date="2024-01" db="EMBL/GenBank/DDBJ databases">
        <authorList>
            <person name="Allen C."/>
            <person name="Tagirdzhanova G."/>
        </authorList>
    </citation>
    <scope>NUCLEOTIDE SEQUENCE [LARGE SCALE GENOMIC DNA]</scope>
</reference>
<dbReference type="InterPro" id="IPR005829">
    <property type="entry name" value="Sugar_transporter_CS"/>
</dbReference>
<dbReference type="PROSITE" id="PS50850">
    <property type="entry name" value="MFS"/>
    <property type="match status" value="1"/>
</dbReference>
<dbReference type="PROSITE" id="PS00216">
    <property type="entry name" value="SUGAR_TRANSPORT_1"/>
    <property type="match status" value="1"/>
</dbReference>
<dbReference type="InterPro" id="IPR050360">
    <property type="entry name" value="MFS_Sugar_Transporters"/>
</dbReference>
<keyword evidence="6 8" id="KW-0472">Membrane</keyword>
<dbReference type="InterPro" id="IPR020846">
    <property type="entry name" value="MFS_dom"/>
</dbReference>
<feature type="domain" description="Major facilitator superfamily (MFS) profile" evidence="9">
    <location>
        <begin position="18"/>
        <end position="474"/>
    </location>
</feature>
<name>A0ABP0BXJ0_9PEZI</name>
<proteinExistence type="inferred from homology"/>
<sequence length="539" mass="58649">MFGSKYLGLRGRKLNIAIAAVAGVDMLLFGFDQGVVGGVLTLDSFTATFPEICTTTACTAGMSPAAANHQSVLQGVSVSSYNLGCFVGALLTIVLGDRLGRKRCIFGGSLIMALGAVLQCSAFALPQLIVGRVICGMGNGINTSTVPVWQAECSKSHRRGPTVMAELCIVVGGVALSYWLDYAFSFLEPSSTAWRVPIAFQLLFTLTVLATIMFMPESPRWLVLQQEENREAEALEVLCAIYDCEPDDAFVNAELEAVRVVARATSQGTFKDLFAMGKTKNMQRTLLAYGIQAMQQITGINLITYYAATIYENEIGLSGNMSRILAACNGTEYFIAMFPAIFLVERIGRRPLLLIGSIGMSLSMAVLAISTSIASHSTSSAPGIVAAVFLFVFNTFFALGWCGLPWLIPTELLPLEIRAKASALATSADWIFNFMVVMITPVAFNSIGWRTYIIFAVFNFAITPVVYFFYPETMGRSLEEMDLIFARSSGWLDTVHEAKTMPRHYGRKGEVLRDMLPEVREELEVADGMSKVVAQSVGE</sequence>
<keyword evidence="4 8" id="KW-0812">Transmembrane</keyword>
<dbReference type="InterPro" id="IPR003663">
    <property type="entry name" value="Sugar/inositol_transpt"/>
</dbReference>
<evidence type="ECO:0000313" key="10">
    <source>
        <dbReference type="EMBL" id="CAK7224177.1"/>
    </source>
</evidence>
<evidence type="ECO:0000256" key="1">
    <source>
        <dbReference type="ARBA" id="ARBA00004141"/>
    </source>
</evidence>
<feature type="transmembrane region" description="Helical" evidence="8">
    <location>
        <begin position="324"/>
        <end position="344"/>
    </location>
</feature>
<feature type="transmembrane region" description="Helical" evidence="8">
    <location>
        <begin position="351"/>
        <end position="373"/>
    </location>
</feature>